<dbReference type="InterPro" id="IPR016024">
    <property type="entry name" value="ARM-type_fold"/>
</dbReference>
<protein>
    <recommendedName>
        <fullName evidence="3">HEAT repeat domain-containing protein</fullName>
    </recommendedName>
</protein>
<accession>A0A081XZB2</accession>
<evidence type="ECO:0000313" key="1">
    <source>
        <dbReference type="EMBL" id="KES08885.1"/>
    </source>
</evidence>
<name>A0A081XZB2_STRTO</name>
<dbReference type="Gene3D" id="1.25.10.10">
    <property type="entry name" value="Leucine-rich Repeat Variant"/>
    <property type="match status" value="1"/>
</dbReference>
<evidence type="ECO:0000313" key="2">
    <source>
        <dbReference type="Proteomes" id="UP000028341"/>
    </source>
</evidence>
<dbReference type="EMBL" id="JFCB01000001">
    <property type="protein sequence ID" value="KES08885.1"/>
    <property type="molecule type" value="Genomic_DNA"/>
</dbReference>
<dbReference type="InterPro" id="IPR011989">
    <property type="entry name" value="ARM-like"/>
</dbReference>
<keyword evidence="2" id="KW-1185">Reference proteome</keyword>
<dbReference type="AlphaFoldDB" id="A0A081XZB2"/>
<proteinExistence type="predicted"/>
<dbReference type="Proteomes" id="UP000028341">
    <property type="component" value="Unassembled WGS sequence"/>
</dbReference>
<dbReference type="SUPFAM" id="SSF48371">
    <property type="entry name" value="ARM repeat"/>
    <property type="match status" value="1"/>
</dbReference>
<dbReference type="Pfam" id="PF13646">
    <property type="entry name" value="HEAT_2"/>
    <property type="match status" value="1"/>
</dbReference>
<sequence length="117" mass="11780">MLQAFVADEASPGAAATGVVALGLLGDAATVPFIEPYLESPIAELRWASAFALTRFGVAGPAVVDVLTQVVARPPERTGTMTFLSGSYGGLAATALAETSAATTLRTVAQPSGTART</sequence>
<organism evidence="1 2">
    <name type="scientific">Streptomyces toyocaensis</name>
    <dbReference type="NCBI Taxonomy" id="55952"/>
    <lineage>
        <taxon>Bacteria</taxon>
        <taxon>Bacillati</taxon>
        <taxon>Actinomycetota</taxon>
        <taxon>Actinomycetes</taxon>
        <taxon>Kitasatosporales</taxon>
        <taxon>Streptomycetaceae</taxon>
        <taxon>Streptomyces</taxon>
    </lineage>
</organism>
<evidence type="ECO:0008006" key="3">
    <source>
        <dbReference type="Google" id="ProtNLM"/>
    </source>
</evidence>
<reference evidence="1 2" key="1">
    <citation type="submission" date="2014-02" db="EMBL/GenBank/DDBJ databases">
        <title>The genome announcement of Streptomyces toyocaensis NRRL15009.</title>
        <authorList>
            <person name="Hong H.-J."/>
            <person name="Kwun M.J."/>
        </authorList>
    </citation>
    <scope>NUCLEOTIDE SEQUENCE [LARGE SCALE GENOMIC DNA]</scope>
    <source>
        <strain evidence="1 2">NRRL 15009</strain>
    </source>
</reference>
<gene>
    <name evidence="1" type="ORF">BU52_02210</name>
</gene>
<comment type="caution">
    <text evidence="1">The sequence shown here is derived from an EMBL/GenBank/DDBJ whole genome shotgun (WGS) entry which is preliminary data.</text>
</comment>